<feature type="region of interest" description="Disordered" evidence="1">
    <location>
        <begin position="1"/>
        <end position="26"/>
    </location>
</feature>
<protein>
    <submittedName>
        <fullName evidence="2">Uncharacterized protein</fullName>
    </submittedName>
</protein>
<dbReference type="EMBL" id="JACCCQ010000001">
    <property type="protein sequence ID" value="NYF58986.1"/>
    <property type="molecule type" value="Genomic_DNA"/>
</dbReference>
<keyword evidence="3" id="KW-1185">Reference proteome</keyword>
<comment type="caution">
    <text evidence="2">The sequence shown here is derived from an EMBL/GenBank/DDBJ whole genome shotgun (WGS) entry which is preliminary data.</text>
</comment>
<accession>A0ABX2RRI1</accession>
<organism evidence="2 3">
    <name type="scientific">Micromonospora purpureochromogenes</name>
    <dbReference type="NCBI Taxonomy" id="47872"/>
    <lineage>
        <taxon>Bacteria</taxon>
        <taxon>Bacillati</taxon>
        <taxon>Actinomycetota</taxon>
        <taxon>Actinomycetes</taxon>
        <taxon>Micromonosporales</taxon>
        <taxon>Micromonosporaceae</taxon>
        <taxon>Micromonospora</taxon>
    </lineage>
</organism>
<reference evidence="2 3" key="1">
    <citation type="submission" date="2020-07" db="EMBL/GenBank/DDBJ databases">
        <title>Sequencing the genomes of 1000 actinobacteria strains.</title>
        <authorList>
            <person name="Klenk H.-P."/>
        </authorList>
    </citation>
    <scope>NUCLEOTIDE SEQUENCE [LARGE SCALE GENOMIC DNA]</scope>
    <source>
        <strain evidence="2 3">DSM 43814</strain>
    </source>
</reference>
<name>A0ABX2RRI1_9ACTN</name>
<evidence type="ECO:0000313" key="2">
    <source>
        <dbReference type="EMBL" id="NYF58986.1"/>
    </source>
</evidence>
<proteinExistence type="predicted"/>
<evidence type="ECO:0000313" key="3">
    <source>
        <dbReference type="Proteomes" id="UP000631553"/>
    </source>
</evidence>
<evidence type="ECO:0000256" key="1">
    <source>
        <dbReference type="SAM" id="MobiDB-lite"/>
    </source>
</evidence>
<sequence length="26" mass="2384">MGAGLHPARGLPALLLPAGSPSTAGA</sequence>
<dbReference type="Proteomes" id="UP000631553">
    <property type="component" value="Unassembled WGS sequence"/>
</dbReference>
<gene>
    <name evidence="2" type="ORF">HDA35_004817</name>
</gene>